<feature type="transmembrane region" description="Helical" evidence="18">
    <location>
        <begin position="575"/>
        <end position="594"/>
    </location>
</feature>
<feature type="binding site" evidence="15">
    <location>
        <position position="532"/>
    </location>
    <ligand>
        <name>L-glutamate</name>
        <dbReference type="ChEBI" id="CHEBI:29985"/>
    </ligand>
</feature>
<organism evidence="22 23">
    <name type="scientific">Crassostrea virginica</name>
    <name type="common">Eastern oyster</name>
    <dbReference type="NCBI Taxonomy" id="6565"/>
    <lineage>
        <taxon>Eukaryota</taxon>
        <taxon>Metazoa</taxon>
        <taxon>Spiralia</taxon>
        <taxon>Lophotrochozoa</taxon>
        <taxon>Mollusca</taxon>
        <taxon>Bivalvia</taxon>
        <taxon>Autobranchia</taxon>
        <taxon>Pteriomorphia</taxon>
        <taxon>Ostreida</taxon>
        <taxon>Ostreoidea</taxon>
        <taxon>Ostreidae</taxon>
        <taxon>Crassostrea</taxon>
    </lineage>
</organism>
<dbReference type="CDD" id="cd06380">
    <property type="entry name" value="PBP1_iGluR_AMPA"/>
    <property type="match status" value="1"/>
</dbReference>
<dbReference type="InterPro" id="IPR028082">
    <property type="entry name" value="Peripla_BP_I"/>
</dbReference>
<keyword evidence="10" id="KW-0325">Glycoprotein</keyword>
<evidence type="ECO:0000256" key="18">
    <source>
        <dbReference type="SAM" id="Phobius"/>
    </source>
</evidence>
<evidence type="ECO:0000256" key="17">
    <source>
        <dbReference type="PIRSR" id="PIRSR601508-3"/>
    </source>
</evidence>
<dbReference type="InterPro" id="IPR015683">
    <property type="entry name" value="Ionotropic_Glu_rcpt"/>
</dbReference>
<dbReference type="InterPro" id="IPR001320">
    <property type="entry name" value="Iontro_rcpt_C"/>
</dbReference>
<keyword evidence="22" id="KW-1185">Reference proteome</keyword>
<feature type="transmembrane region" description="Helical" evidence="18">
    <location>
        <begin position="843"/>
        <end position="866"/>
    </location>
</feature>
<feature type="site" description="Crucial to convey clamshell closure to channel opening" evidence="16">
    <location>
        <position position="680"/>
    </location>
</feature>
<evidence type="ECO:0000256" key="3">
    <source>
        <dbReference type="ARBA" id="ARBA00022692"/>
    </source>
</evidence>
<evidence type="ECO:0000256" key="11">
    <source>
        <dbReference type="ARBA" id="ARBA00023257"/>
    </source>
</evidence>
<keyword evidence="17" id="KW-1015">Disulfide bond</keyword>
<feature type="transmembrane region" description="Helical" evidence="18">
    <location>
        <begin position="652"/>
        <end position="673"/>
    </location>
</feature>
<feature type="binding site" evidence="15">
    <location>
        <position position="702"/>
    </location>
    <ligand>
        <name>L-glutamate</name>
        <dbReference type="ChEBI" id="CHEBI:29985"/>
    </ligand>
</feature>
<dbReference type="OrthoDB" id="5984008at2759"/>
<evidence type="ECO:0000256" key="1">
    <source>
        <dbReference type="ARBA" id="ARBA00022448"/>
    </source>
</evidence>
<feature type="binding site" evidence="15">
    <location>
        <position position="752"/>
    </location>
    <ligand>
        <name>L-glutamate</name>
        <dbReference type="ChEBI" id="CHEBI:29985"/>
    </ligand>
</feature>
<dbReference type="InterPro" id="IPR001828">
    <property type="entry name" value="ANF_lig-bd_rcpt"/>
</dbReference>
<dbReference type="Gene3D" id="3.40.50.2300">
    <property type="match status" value="2"/>
</dbReference>
<dbReference type="RefSeq" id="XP_022320708.1">
    <property type="nucleotide sequence ID" value="XM_022465000.1"/>
</dbReference>
<sequence length="937" mass="106273">MLGFSMNYIVFVFVISVCISSVDCTDTLQYQHGFPIGAIFDWSDVYAKTGFYYAMNKILRQKKNQFNFSTIIEDVSINDSFQLVQKICDHLSNGVFALVGSQSYVSREVVDSYTRVFHMPYLSPSSDYHPSNHKPFSIFMRPETTRAIASVIFHLEWKDFHYVYDTDSGLTRLMELKLLLKDEERQVTVISSRRLRSLPESHEDLRMLDQQHGPPTNTSSVNVVFDLSNETAYARVLDQIRYVGMNRHGYSYLLGSLDIINHDLGRFSHGGVNITGFQLVDHQSTTVRDFLEEWRELPSSIWEGAGETIPVESALLVDTVTLLRETIHTMLKNDSAVFRSTFRRAKVYNYDSTQGIPCTGNRPWMHGLKIMENLKEITIQGLTGDVLIDNNGHRYNHSLGVYKVGFKQPPRKIGNWIDKVGFLPEGVNGTNLTEDPDLTSLIVTSIFERPFLQYKKEYENPENRKNVKNPNDLYEGYCVDLIAAVSELCGGFKYIIRPNKDSVYGAKTNGTWTGMIGELVQGKADLAVAPLTITKQREEDIAFSKPFMNSGISIMIKKPEIQKPGVFSFLKPFSIPLWMCIIAGYFCVSFGMFIVSRFSPAEWRRKCLRMDNGVVNKFTLESSLWFTMGALMLQGSDTCPRSVAGRIIGGTWWFAVLIVISSYTANLAAFLTIDKLLTPIQNADDLAAQTEITFGTLDSGSTQSFFKDSKVPTYQKMWAYMSTAYPRVFVKKTEDGVRKVREMKGKYAFLLESVYNEYFSQREPCDVMQVGPPLNTKGYGIATPKTRRHQELSEKVSIAILQLKENGSLIKMKRRWWIDKGECGIQEEGQGNKKKKSLSLSNLAGVFFILISGLVFSIILAVGHFLRSRSNNKQGGFLMLGNEVSKLYCDHFGYPVEEHSNGMSPKVPRGILSNPEKRDLLEENNHKFHHIHATSLL</sequence>
<feature type="chain" id="PRO_5034063256" evidence="19">
    <location>
        <begin position="25"/>
        <end position="937"/>
    </location>
</feature>
<evidence type="ECO:0000313" key="23">
    <source>
        <dbReference type="RefSeq" id="XP_022320708.1"/>
    </source>
</evidence>
<dbReference type="GO" id="GO:0038023">
    <property type="term" value="F:signaling receptor activity"/>
    <property type="evidence" value="ECO:0007669"/>
    <property type="project" value="InterPro"/>
</dbReference>
<dbReference type="Pfam" id="PF01094">
    <property type="entry name" value="ANF_receptor"/>
    <property type="match status" value="1"/>
</dbReference>
<evidence type="ECO:0000259" key="21">
    <source>
        <dbReference type="SMART" id="SM00918"/>
    </source>
</evidence>
<dbReference type="SUPFAM" id="SSF53822">
    <property type="entry name" value="Periplasmic binding protein-like I"/>
    <property type="match status" value="1"/>
</dbReference>
<feature type="binding site" evidence="15">
    <location>
        <position position="701"/>
    </location>
    <ligand>
        <name>L-glutamate</name>
        <dbReference type="ChEBI" id="CHEBI:29985"/>
    </ligand>
</feature>
<dbReference type="GeneID" id="111122956"/>
<proteinExistence type="predicted"/>
<keyword evidence="7" id="KW-0406">Ion transport</keyword>
<keyword evidence="13" id="KW-0407">Ion channel</keyword>
<dbReference type="AlphaFoldDB" id="A0A8B8CY24"/>
<evidence type="ECO:0000256" key="10">
    <source>
        <dbReference type="ARBA" id="ARBA00023180"/>
    </source>
</evidence>
<dbReference type="InterPro" id="IPR001508">
    <property type="entry name" value="Iono_Glu_rcpt_met"/>
</dbReference>
<keyword evidence="12" id="KW-1071">Ligand-gated ion channel</keyword>
<dbReference type="Pfam" id="PF00060">
    <property type="entry name" value="Lig_chan"/>
    <property type="match status" value="1"/>
</dbReference>
<gene>
    <name evidence="23" type="primary">LOC111122956</name>
</gene>
<dbReference type="FunFam" id="1.10.287.70:FF:000105">
    <property type="entry name" value="Eye-enriched kainate receptor, isoform A"/>
    <property type="match status" value="1"/>
</dbReference>
<name>A0A8B8CY24_CRAVI</name>
<evidence type="ECO:0000256" key="19">
    <source>
        <dbReference type="SAM" id="SignalP"/>
    </source>
</evidence>
<keyword evidence="2" id="KW-1003">Cell membrane</keyword>
<feature type="domain" description="Ionotropic glutamate receptor C-terminal" evidence="20">
    <location>
        <begin position="440"/>
        <end position="819"/>
    </location>
</feature>
<keyword evidence="6" id="KW-0770">Synapse</keyword>
<evidence type="ECO:0000256" key="14">
    <source>
        <dbReference type="ARBA" id="ARBA00034104"/>
    </source>
</evidence>
<evidence type="ECO:0000256" key="15">
    <source>
        <dbReference type="PIRSR" id="PIRSR601508-1"/>
    </source>
</evidence>
<dbReference type="PRINTS" id="PR00177">
    <property type="entry name" value="NMDARECEPTOR"/>
</dbReference>
<evidence type="ECO:0000256" key="9">
    <source>
        <dbReference type="ARBA" id="ARBA00023170"/>
    </source>
</evidence>
<dbReference type="SMART" id="SM00079">
    <property type="entry name" value="PBPe"/>
    <property type="match status" value="1"/>
</dbReference>
<dbReference type="FunFam" id="3.40.190.10:FF:000024">
    <property type="entry name" value="Glutamate receptor, ionotropic, delta 1"/>
    <property type="match status" value="1"/>
</dbReference>
<keyword evidence="8 18" id="KW-0472">Membrane</keyword>
<feature type="binding site" evidence="15">
    <location>
        <position position="530"/>
    </location>
    <ligand>
        <name>L-glutamate</name>
        <dbReference type="ChEBI" id="CHEBI:29985"/>
    </ligand>
</feature>
<evidence type="ECO:0000256" key="13">
    <source>
        <dbReference type="ARBA" id="ARBA00023303"/>
    </source>
</evidence>
<evidence type="ECO:0000259" key="20">
    <source>
        <dbReference type="SMART" id="SM00079"/>
    </source>
</evidence>
<evidence type="ECO:0000256" key="8">
    <source>
        <dbReference type="ARBA" id="ARBA00023136"/>
    </source>
</evidence>
<feature type="signal peptide" evidence="19">
    <location>
        <begin position="1"/>
        <end position="24"/>
    </location>
</feature>
<dbReference type="GO" id="GO:0015276">
    <property type="term" value="F:ligand-gated monoatomic ion channel activity"/>
    <property type="evidence" value="ECO:0007669"/>
    <property type="project" value="InterPro"/>
</dbReference>
<feature type="domain" description="Ionotropic glutamate receptor L-glutamate and glycine-binding" evidence="21">
    <location>
        <begin position="450"/>
        <end position="521"/>
    </location>
</feature>
<accession>A0A8B8CY24</accession>
<evidence type="ECO:0000256" key="6">
    <source>
        <dbReference type="ARBA" id="ARBA00023018"/>
    </source>
</evidence>
<dbReference type="PANTHER" id="PTHR18966">
    <property type="entry name" value="IONOTROPIC GLUTAMATE RECEPTOR"/>
    <property type="match status" value="1"/>
</dbReference>
<evidence type="ECO:0000256" key="4">
    <source>
        <dbReference type="ARBA" id="ARBA00022729"/>
    </source>
</evidence>
<keyword evidence="1" id="KW-0813">Transport</keyword>
<dbReference type="KEGG" id="cvn:111122956"/>
<reference evidence="23" key="1">
    <citation type="submission" date="2025-08" db="UniProtKB">
        <authorList>
            <consortium name="RefSeq"/>
        </authorList>
    </citation>
    <scope>IDENTIFICATION</scope>
    <source>
        <tissue evidence="23">Whole sample</tissue>
    </source>
</reference>
<keyword evidence="11" id="KW-0628">Postsynaptic cell membrane</keyword>
<protein>
    <submittedName>
        <fullName evidence="23">Glutamate receptor 2-like</fullName>
    </submittedName>
</protein>
<evidence type="ECO:0000256" key="16">
    <source>
        <dbReference type="PIRSR" id="PIRSR601508-2"/>
    </source>
</evidence>
<dbReference type="SUPFAM" id="SSF53850">
    <property type="entry name" value="Periplasmic binding protein-like II"/>
    <property type="match status" value="1"/>
</dbReference>
<dbReference type="InterPro" id="IPR019594">
    <property type="entry name" value="Glu/Gly-bd"/>
</dbReference>
<evidence type="ECO:0000256" key="2">
    <source>
        <dbReference type="ARBA" id="ARBA00022475"/>
    </source>
</evidence>
<keyword evidence="9" id="KW-0675">Receptor</keyword>
<dbReference type="Gene3D" id="3.40.190.10">
    <property type="entry name" value="Periplasmic binding protein-like II"/>
    <property type="match status" value="2"/>
</dbReference>
<dbReference type="Pfam" id="PF10613">
    <property type="entry name" value="Lig_chan-Glu_bd"/>
    <property type="match status" value="1"/>
</dbReference>
<evidence type="ECO:0000256" key="7">
    <source>
        <dbReference type="ARBA" id="ARBA00023065"/>
    </source>
</evidence>
<evidence type="ECO:0000256" key="12">
    <source>
        <dbReference type="ARBA" id="ARBA00023286"/>
    </source>
</evidence>
<feature type="binding site" evidence="15">
    <location>
        <position position="537"/>
    </location>
    <ligand>
        <name>L-glutamate</name>
        <dbReference type="ChEBI" id="CHEBI:29985"/>
    </ligand>
</feature>
<feature type="site" description="Interaction with the cone snail toxin Con-ikot-ikot" evidence="16">
    <location>
        <position position="707"/>
    </location>
</feature>
<dbReference type="Gene3D" id="1.10.287.70">
    <property type="match status" value="1"/>
</dbReference>
<dbReference type="Proteomes" id="UP000694844">
    <property type="component" value="Chromosome 3"/>
</dbReference>
<dbReference type="SMART" id="SM00918">
    <property type="entry name" value="Lig_chan-Glu_bd"/>
    <property type="match status" value="1"/>
</dbReference>
<evidence type="ECO:0000313" key="22">
    <source>
        <dbReference type="Proteomes" id="UP000694844"/>
    </source>
</evidence>
<feature type="disulfide bond" evidence="17">
    <location>
        <begin position="765"/>
        <end position="823"/>
    </location>
</feature>
<dbReference type="GO" id="GO:0045211">
    <property type="term" value="C:postsynaptic membrane"/>
    <property type="evidence" value="ECO:0007669"/>
    <property type="project" value="UniProtKB-SubCell"/>
</dbReference>
<comment type="subcellular location">
    <subcellularLocation>
        <location evidence="14">Postsynaptic cell membrane</location>
        <topology evidence="14">Multi-pass membrane protein</topology>
    </subcellularLocation>
</comment>
<keyword evidence="3 18" id="KW-0812">Transmembrane</keyword>
<dbReference type="FunFam" id="3.40.190.10:FF:000060">
    <property type="entry name" value="Glutamate receptor ionotropic, kainate 1"/>
    <property type="match status" value="1"/>
</dbReference>
<keyword evidence="4 19" id="KW-0732">Signal</keyword>
<evidence type="ECO:0000256" key="5">
    <source>
        <dbReference type="ARBA" id="ARBA00022989"/>
    </source>
</evidence>
<keyword evidence="5 18" id="KW-1133">Transmembrane helix</keyword>